<feature type="compositionally biased region" description="Acidic residues" evidence="2">
    <location>
        <begin position="486"/>
        <end position="519"/>
    </location>
</feature>
<dbReference type="PRINTS" id="PR01217">
    <property type="entry name" value="PRICHEXTENSN"/>
</dbReference>
<feature type="coiled-coil region" evidence="1">
    <location>
        <begin position="743"/>
        <end position="805"/>
    </location>
</feature>
<dbReference type="SMART" id="SM01140">
    <property type="entry name" value="Drf_GBD"/>
    <property type="match status" value="1"/>
</dbReference>
<dbReference type="Gene3D" id="1.20.58.2220">
    <property type="entry name" value="Formin, FH2 domain"/>
    <property type="match status" value="1"/>
</dbReference>
<feature type="compositionally biased region" description="Basic and acidic residues" evidence="2">
    <location>
        <begin position="1405"/>
        <end position="1419"/>
    </location>
</feature>
<feature type="domain" description="GBD/FH3" evidence="4">
    <location>
        <begin position="175"/>
        <end position="590"/>
    </location>
</feature>
<evidence type="ECO:0000256" key="1">
    <source>
        <dbReference type="SAM" id="Coils"/>
    </source>
</evidence>
<keyword evidence="1" id="KW-0175">Coiled coil</keyword>
<dbReference type="OrthoDB" id="1668162at2759"/>
<dbReference type="OMA" id="SLEFRMH"/>
<name>A0A139AB72_GONPJ</name>
<dbReference type="Pfam" id="PF06371">
    <property type="entry name" value="Drf_GBD"/>
    <property type="match status" value="2"/>
</dbReference>
<dbReference type="InterPro" id="IPR014768">
    <property type="entry name" value="GBD/FH3_dom"/>
</dbReference>
<dbReference type="InterPro" id="IPR042201">
    <property type="entry name" value="FH2_Formin_sf"/>
</dbReference>
<feature type="region of interest" description="Disordered" evidence="2">
    <location>
        <begin position="836"/>
        <end position="927"/>
    </location>
</feature>
<dbReference type="InterPro" id="IPR010472">
    <property type="entry name" value="FH3_dom"/>
</dbReference>
<proteinExistence type="predicted"/>
<dbReference type="PROSITE" id="PS51232">
    <property type="entry name" value="GBD_FH3"/>
    <property type="match status" value="1"/>
</dbReference>
<dbReference type="Pfam" id="PF06367">
    <property type="entry name" value="Drf_FH3"/>
    <property type="match status" value="1"/>
</dbReference>
<dbReference type="InterPro" id="IPR011989">
    <property type="entry name" value="ARM-like"/>
</dbReference>
<evidence type="ECO:0000259" key="5">
    <source>
        <dbReference type="PROSITE" id="PS51444"/>
    </source>
</evidence>
<dbReference type="Proteomes" id="UP000070544">
    <property type="component" value="Unassembled WGS sequence"/>
</dbReference>
<dbReference type="InterPro" id="IPR015425">
    <property type="entry name" value="FH2_Formin"/>
</dbReference>
<dbReference type="PANTHER" id="PTHR45691:SF6">
    <property type="entry name" value="PROTEIN DIAPHANOUS"/>
    <property type="match status" value="1"/>
</dbReference>
<dbReference type="InterPro" id="IPR014767">
    <property type="entry name" value="DAD_dom"/>
</dbReference>
<dbReference type="GO" id="GO:0005884">
    <property type="term" value="C:actin filament"/>
    <property type="evidence" value="ECO:0007669"/>
    <property type="project" value="TreeGrafter"/>
</dbReference>
<evidence type="ECO:0008006" key="8">
    <source>
        <dbReference type="Google" id="ProtNLM"/>
    </source>
</evidence>
<feature type="compositionally biased region" description="Polar residues" evidence="2">
    <location>
        <begin position="303"/>
        <end position="319"/>
    </location>
</feature>
<protein>
    <recommendedName>
        <fullName evidence="8">Actin-binding FH2</fullName>
    </recommendedName>
</protein>
<dbReference type="GO" id="GO:0003779">
    <property type="term" value="F:actin binding"/>
    <property type="evidence" value="ECO:0007669"/>
    <property type="project" value="InterPro"/>
</dbReference>
<dbReference type="SUPFAM" id="SSF101447">
    <property type="entry name" value="Formin homology 2 domain (FH2 domain)"/>
    <property type="match status" value="1"/>
</dbReference>
<feature type="domain" description="FH2" evidence="5">
    <location>
        <begin position="934"/>
        <end position="1341"/>
    </location>
</feature>
<dbReference type="PANTHER" id="PTHR45691">
    <property type="entry name" value="PROTEIN DIAPHANOUS"/>
    <property type="match status" value="1"/>
</dbReference>
<feature type="region of interest" description="Disordered" evidence="2">
    <location>
        <begin position="290"/>
        <end position="321"/>
    </location>
</feature>
<dbReference type="STRING" id="1344416.A0A139AB72"/>
<dbReference type="EMBL" id="KQ965775">
    <property type="protein sequence ID" value="KXS13715.1"/>
    <property type="molecule type" value="Genomic_DNA"/>
</dbReference>
<dbReference type="GO" id="GO:0030041">
    <property type="term" value="P:actin filament polymerization"/>
    <property type="evidence" value="ECO:0007669"/>
    <property type="project" value="TreeGrafter"/>
</dbReference>
<evidence type="ECO:0000259" key="3">
    <source>
        <dbReference type="PROSITE" id="PS51231"/>
    </source>
</evidence>
<feature type="compositionally biased region" description="Basic and acidic residues" evidence="2">
    <location>
        <begin position="1335"/>
        <end position="1346"/>
    </location>
</feature>
<evidence type="ECO:0000313" key="7">
    <source>
        <dbReference type="Proteomes" id="UP000070544"/>
    </source>
</evidence>
<dbReference type="PROSITE" id="PS51231">
    <property type="entry name" value="DAD"/>
    <property type="match status" value="1"/>
</dbReference>
<organism evidence="6 7">
    <name type="scientific">Gonapodya prolifera (strain JEL478)</name>
    <name type="common">Monoblepharis prolifera</name>
    <dbReference type="NCBI Taxonomy" id="1344416"/>
    <lineage>
        <taxon>Eukaryota</taxon>
        <taxon>Fungi</taxon>
        <taxon>Fungi incertae sedis</taxon>
        <taxon>Chytridiomycota</taxon>
        <taxon>Chytridiomycota incertae sedis</taxon>
        <taxon>Monoblepharidomycetes</taxon>
        <taxon>Monoblepharidales</taxon>
        <taxon>Gonapodyaceae</taxon>
        <taxon>Gonapodya</taxon>
    </lineage>
</organism>
<gene>
    <name evidence="6" type="ORF">M427DRAFT_146386</name>
</gene>
<feature type="region of interest" description="Disordered" evidence="2">
    <location>
        <begin position="1335"/>
        <end position="1354"/>
    </location>
</feature>
<dbReference type="InterPro" id="IPR016024">
    <property type="entry name" value="ARM-type_fold"/>
</dbReference>
<sequence length="1450" mass="156046">MWNLLPQSINGENIKIGPDLGDKHQLQQSLELLALLNPSPYAVFQSNSLLNPVGTSRSIGNRESVKVEPLERPEEFNSSAKALVQQQFPWNDKDKGDKSIKSANAASPDTGDGPSSKTRRSRDAIDASGKPGSATRPSITLVAGSVSPLGSTSFGSAGTLAASIGAAASSSPVDVPMPSREEVDTLLEDHMENWNIPEPKKADLRKLPIERKWMMVKGFLVSAENEPTSGIPPLLARLRTDPLDISILSDLAVTLRSRAVSWISAFVQHGGLTLLLGNMEKGGRGELVREVASPAESGKSPASPGTPQLMSPSSPTPAGTVSLREWIGGEGEQLYVKCMKSLMNNKVGLSSVLSHSRSLPTLSLLLRSHYLNPRTASLSLELLAAVCHIPGGHKAVLAAMEEARAECGETTRFEAVARCLGLAAARGRHGRARGVDREVAIAGMSFVNSVVMAVGVSDRKKVVPRSKTSSGKVVTTGGEKNSGGQEDAESDSSDDSDEEDSEEDDDDDDDAEEQPDDGTLELRMQLRSEFYHLGIQETIKYLTDLPSDDLRTQLDLFLDSAENDEETLRARWKVPWPEYGDDAVDSVVLAPETADGGMIGEKKPDAKDASADPKAALAAIMASSRPKIPLVDTGDGGASPHLRVHKGLGPLHARLAVVTGDDLWKLVKGVLKDSAGWEQFEEVQRAILEMPGSPVERSAYLSLLVRLSHQLILQHHDGLPSPDPLAHILSLDTKSLMVDIVDAKGQQEQAAKLKKTVDRVRELEKELEDARREGEGGQAKLQKAVDDKANELAAAVEMLNKMKLECTELGRLLTTKFEGSNNTSAVEALQRLQQLLGGAGGPDLPPPPPPGFGGPPPPPPPPGGPPPPPPPPGGMGGPPPPPPPPGGPPPPPPPGGPPGPPPPPGGPPPPPPPGGGPPPPPGPGMLRTIPAVKKLQIPTSTRPMKALNWTKLTPAQVSNTIWSNLTDDDTKLVDTLGLVWRTEFEDLFSAKEIAPVQPNASKAANADKVEQKTVINVLDPKRAQNINIALRSLKLNWEQIKTAVIEADETVLSKDAVTALIPTIPVDEDIALVKEVANERQNLGSAERYTLEMSEVPGFGGRLKALAFKNGYEELSADVKRQLEALDRSLRDLKEGKKWRELLKIILALGNYMNGGNRGGAHGFKIGSILKLGDTKSTVSSGRRYTLMHYLVDQLEKNFVQVMPFKDEIRSSEEGSKVNIPNVRQQLTAIREGIRVVNEALASPGPKAAATKNDHFRDIMTSFSGRAQNRFEEMTKKLENAEKTFTDLCTLYGEDAKTTTTEELLGTVWKFHQAFESAKTDNQAWLEHLKEMERKEREKQEMEERKKAAREKRLKAESAALGKAALGMNGPDGAIDDIISAIRTGKAFGDKDHRLSRQVTRGPHRKDVSARSQKRREQSPLKSGPGVTVEGKPGVSMAATSDGASRLAVP</sequence>
<reference evidence="6 7" key="1">
    <citation type="journal article" date="2015" name="Genome Biol. Evol.">
        <title>Phylogenomic analyses indicate that early fungi evolved digesting cell walls of algal ancestors of land plants.</title>
        <authorList>
            <person name="Chang Y."/>
            <person name="Wang S."/>
            <person name="Sekimoto S."/>
            <person name="Aerts A.L."/>
            <person name="Choi C."/>
            <person name="Clum A."/>
            <person name="LaButti K.M."/>
            <person name="Lindquist E.A."/>
            <person name="Yee Ngan C."/>
            <person name="Ohm R.A."/>
            <person name="Salamov A.A."/>
            <person name="Grigoriev I.V."/>
            <person name="Spatafora J.W."/>
            <person name="Berbee M.L."/>
        </authorList>
    </citation>
    <scope>NUCLEOTIDE SEQUENCE [LARGE SCALE GENOMIC DNA]</scope>
    <source>
        <strain evidence="6 7">JEL478</strain>
    </source>
</reference>
<dbReference type="PROSITE" id="PS51444">
    <property type="entry name" value="FH2"/>
    <property type="match status" value="1"/>
</dbReference>
<dbReference type="InterPro" id="IPR010473">
    <property type="entry name" value="GTPase-bd"/>
</dbReference>
<dbReference type="InterPro" id="IPR051412">
    <property type="entry name" value="Formin_Homology_Diaphanous_sf"/>
</dbReference>
<evidence type="ECO:0000256" key="2">
    <source>
        <dbReference type="SAM" id="MobiDB-lite"/>
    </source>
</evidence>
<dbReference type="Pfam" id="PF02181">
    <property type="entry name" value="FH2"/>
    <property type="match status" value="1"/>
</dbReference>
<keyword evidence="7" id="KW-1185">Reference proteome</keyword>
<feature type="compositionally biased region" description="Polar residues" evidence="2">
    <location>
        <begin position="466"/>
        <end position="484"/>
    </location>
</feature>
<accession>A0A139AB72</accession>
<feature type="region of interest" description="Disordered" evidence="2">
    <location>
        <begin position="1390"/>
        <end position="1450"/>
    </location>
</feature>
<dbReference type="Gene3D" id="1.25.10.10">
    <property type="entry name" value="Leucine-rich Repeat Variant"/>
    <property type="match status" value="2"/>
</dbReference>
<feature type="compositionally biased region" description="Pro residues" evidence="2">
    <location>
        <begin position="843"/>
        <end position="923"/>
    </location>
</feature>
<dbReference type="SMART" id="SM00498">
    <property type="entry name" value="FH2"/>
    <property type="match status" value="1"/>
</dbReference>
<dbReference type="SMART" id="SM01139">
    <property type="entry name" value="Drf_FH3"/>
    <property type="match status" value="1"/>
</dbReference>
<feature type="region of interest" description="Disordered" evidence="2">
    <location>
        <begin position="85"/>
        <end position="139"/>
    </location>
</feature>
<evidence type="ECO:0000313" key="6">
    <source>
        <dbReference type="EMBL" id="KXS13715.1"/>
    </source>
</evidence>
<feature type="region of interest" description="Disordered" evidence="2">
    <location>
        <begin position="461"/>
        <end position="519"/>
    </location>
</feature>
<evidence type="ECO:0000259" key="4">
    <source>
        <dbReference type="PROSITE" id="PS51232"/>
    </source>
</evidence>
<feature type="domain" description="DAD" evidence="3">
    <location>
        <begin position="1368"/>
        <end position="1398"/>
    </location>
</feature>
<feature type="compositionally biased region" description="Basic and acidic residues" evidence="2">
    <location>
        <begin position="91"/>
        <end position="100"/>
    </location>
</feature>
<dbReference type="SUPFAM" id="SSF48371">
    <property type="entry name" value="ARM repeat"/>
    <property type="match status" value="2"/>
</dbReference>
<dbReference type="GO" id="GO:0031267">
    <property type="term" value="F:small GTPase binding"/>
    <property type="evidence" value="ECO:0007669"/>
    <property type="project" value="InterPro"/>
</dbReference>